<evidence type="ECO:0000256" key="5">
    <source>
        <dbReference type="ARBA" id="ARBA00022558"/>
    </source>
</evidence>
<keyword evidence="9 10" id="KW-0998">Cell outer membrane</keyword>
<dbReference type="InterPro" id="IPR000015">
    <property type="entry name" value="Fimb_usher"/>
</dbReference>
<gene>
    <name evidence="14" type="primary">fimD</name>
    <name evidence="14" type="ORF">HX37_14295</name>
</gene>
<evidence type="ECO:0000256" key="9">
    <source>
        <dbReference type="ARBA" id="ARBA00023237"/>
    </source>
</evidence>
<dbReference type="InterPro" id="IPR025885">
    <property type="entry name" value="PapC_N"/>
</dbReference>
<evidence type="ECO:0000256" key="10">
    <source>
        <dbReference type="RuleBase" id="RU003884"/>
    </source>
</evidence>
<dbReference type="InterPro" id="IPR042186">
    <property type="entry name" value="FimD_plug_dom"/>
</dbReference>
<feature type="domain" description="PapC-like C-terminal" evidence="12">
    <location>
        <begin position="796"/>
        <end position="851"/>
    </location>
</feature>
<dbReference type="Gene3D" id="2.60.40.2070">
    <property type="match status" value="1"/>
</dbReference>
<evidence type="ECO:0000313" key="14">
    <source>
        <dbReference type="EMBL" id="EBP0011975.1"/>
    </source>
</evidence>
<protein>
    <submittedName>
        <fullName evidence="14">Outer membrane usher protein FimD</fullName>
    </submittedName>
</protein>
<dbReference type="GO" id="GO:0009297">
    <property type="term" value="P:pilus assembly"/>
    <property type="evidence" value="ECO:0007669"/>
    <property type="project" value="InterPro"/>
</dbReference>
<dbReference type="Gene3D" id="2.60.40.3110">
    <property type="match status" value="1"/>
</dbReference>
<dbReference type="NCBIfam" id="NF011740">
    <property type="entry name" value="PRK15193.1"/>
    <property type="match status" value="1"/>
</dbReference>
<dbReference type="FunFam" id="2.60.40.2610:FF:000001">
    <property type="entry name" value="Outer membrane fimbrial usher protein"/>
    <property type="match status" value="1"/>
</dbReference>
<dbReference type="InterPro" id="IPR037224">
    <property type="entry name" value="PapC_N_sf"/>
</dbReference>
<dbReference type="EMBL" id="AAGKHU010000044">
    <property type="protein sequence ID" value="EBP0011975.1"/>
    <property type="molecule type" value="Genomic_DNA"/>
</dbReference>
<evidence type="ECO:0000259" key="12">
    <source>
        <dbReference type="Pfam" id="PF13953"/>
    </source>
</evidence>
<evidence type="ECO:0000256" key="11">
    <source>
        <dbReference type="SAM" id="SignalP"/>
    </source>
</evidence>
<evidence type="ECO:0000256" key="3">
    <source>
        <dbReference type="ARBA" id="ARBA00022448"/>
    </source>
</evidence>
<dbReference type="SUPFAM" id="SSF141729">
    <property type="entry name" value="FimD N-terminal domain-like"/>
    <property type="match status" value="1"/>
</dbReference>
<keyword evidence="4" id="KW-1134">Transmembrane beta strand</keyword>
<dbReference type="GO" id="GO:0007155">
    <property type="term" value="P:cell adhesion"/>
    <property type="evidence" value="ECO:0007669"/>
    <property type="project" value="InterPro"/>
</dbReference>
<comment type="caution">
    <text evidence="14">The sequence shown here is derived from an EMBL/GenBank/DDBJ whole genome shotgun (WGS) entry which is preliminary data.</text>
</comment>
<dbReference type="FunFam" id="2.60.40.3110:FF:000001">
    <property type="entry name" value="Putative fimbrial outer membrane usher"/>
    <property type="match status" value="1"/>
</dbReference>
<dbReference type="PANTHER" id="PTHR30451:SF21">
    <property type="entry name" value="FIMBRIAL USHER DOMAIN-CONTAINING PROTEIN YDET-RELATED"/>
    <property type="match status" value="1"/>
</dbReference>
<reference evidence="14" key="1">
    <citation type="submission" date="2018-07" db="EMBL/GenBank/DDBJ databases">
        <authorList>
            <consortium name="GenomeTrakr network: Whole genome sequencing for foodborne pathogen traceback"/>
        </authorList>
    </citation>
    <scope>NUCLEOTIDE SEQUENCE</scope>
    <source>
        <strain evidence="14">CFSAN018538</strain>
    </source>
</reference>
<name>A0A5U2F4X5_SALER</name>
<dbReference type="FunFam" id="3.10.20.410:FF:000002">
    <property type="entry name" value="Outer membrane usher protein FimD"/>
    <property type="match status" value="1"/>
</dbReference>
<dbReference type="InterPro" id="IPR043142">
    <property type="entry name" value="PapC-like_C_sf"/>
</dbReference>
<evidence type="ECO:0000256" key="1">
    <source>
        <dbReference type="ARBA" id="ARBA00004571"/>
    </source>
</evidence>
<dbReference type="GO" id="GO:0009279">
    <property type="term" value="C:cell outer membrane"/>
    <property type="evidence" value="ECO:0007669"/>
    <property type="project" value="UniProtKB-SubCell"/>
</dbReference>
<keyword evidence="7 11" id="KW-0732">Signal</keyword>
<comment type="similarity">
    <text evidence="2 10">Belongs to the fimbrial export usher family.</text>
</comment>
<dbReference type="InterPro" id="IPR025949">
    <property type="entry name" value="PapC-like_C"/>
</dbReference>
<evidence type="ECO:0000256" key="2">
    <source>
        <dbReference type="ARBA" id="ARBA00008064"/>
    </source>
</evidence>
<dbReference type="Gene3D" id="2.60.40.2610">
    <property type="entry name" value="Outer membrane usher protein FimD, plug domain"/>
    <property type="match status" value="1"/>
</dbReference>
<feature type="signal peptide" evidence="11">
    <location>
        <begin position="1"/>
        <end position="35"/>
    </location>
</feature>
<dbReference type="Pfam" id="PF13953">
    <property type="entry name" value="PapC_C"/>
    <property type="match status" value="1"/>
</dbReference>
<dbReference type="GO" id="GO:0009289">
    <property type="term" value="C:pilus"/>
    <property type="evidence" value="ECO:0007669"/>
    <property type="project" value="InterPro"/>
</dbReference>
<dbReference type="Pfam" id="PF00577">
    <property type="entry name" value="Usher"/>
    <property type="match status" value="1"/>
</dbReference>
<feature type="chain" id="PRO_5026303412" evidence="11">
    <location>
        <begin position="36"/>
        <end position="896"/>
    </location>
</feature>
<evidence type="ECO:0000256" key="7">
    <source>
        <dbReference type="ARBA" id="ARBA00022729"/>
    </source>
</evidence>
<dbReference type="InterPro" id="IPR018030">
    <property type="entry name" value="Fimbrial_membr_usher_CS"/>
</dbReference>
<evidence type="ECO:0000256" key="6">
    <source>
        <dbReference type="ARBA" id="ARBA00022692"/>
    </source>
</evidence>
<keyword evidence="6 10" id="KW-0812">Transmembrane</keyword>
<keyword evidence="5 10" id="KW-1029">Fimbrium biogenesis</keyword>
<dbReference type="PANTHER" id="PTHR30451">
    <property type="entry name" value="OUTER MEMBRANE USHER PROTEIN"/>
    <property type="match status" value="1"/>
</dbReference>
<evidence type="ECO:0000256" key="8">
    <source>
        <dbReference type="ARBA" id="ARBA00023136"/>
    </source>
</evidence>
<keyword evidence="3 10" id="KW-0813">Transport</keyword>
<dbReference type="Gene3D" id="3.10.20.410">
    <property type="match status" value="1"/>
</dbReference>
<dbReference type="GO" id="GO:0015473">
    <property type="term" value="F:fimbrial usher porin activity"/>
    <property type="evidence" value="ECO:0007669"/>
    <property type="project" value="InterPro"/>
</dbReference>
<accession>A0A5U2F4X5</accession>
<dbReference type="PROSITE" id="PS01151">
    <property type="entry name" value="FIMBRIAL_USHER"/>
    <property type="match status" value="1"/>
</dbReference>
<evidence type="ECO:0000259" key="13">
    <source>
        <dbReference type="Pfam" id="PF13954"/>
    </source>
</evidence>
<comment type="subcellular location">
    <subcellularLocation>
        <location evidence="1 10">Cell outer membrane</location>
        <topology evidence="1 10">Multi-pass membrane protein</topology>
    </subcellularLocation>
</comment>
<dbReference type="AlphaFoldDB" id="A0A5U2F4X5"/>
<feature type="domain" description="PapC N-terminal" evidence="13">
    <location>
        <begin position="38"/>
        <end position="189"/>
    </location>
</feature>
<sequence length="896" mass="96979">MRNQLFMTRYYSSVTKPILTPLALAIALAPAPGWAENYFNPAFLSDDPSAVADLSTFSRNAQAAGMYRVDVYLNNTFLATRDIAFQAVKTTGKSASTDDSGLRACLTPEMLKNMGVNTGAFPLLAKAAAGSCPELASAIPAARTRFDFAQQRLDISIPQAAMVASARGYIPPQYWDEGINALLLNYTFTGANSQDRSPGGSAENSYFLGLNSGLNLGAWRLRDYSTWNANSGDQNSDSDWQHISTYLERDVVFLQGELTAGDSYTPSALFDSLPFRGLQLASDDNMLPDSMKGFAPTIHGIARSNAQVTIRQNGYIINQRYVPPGAFTINDLYPTAASGDLTVEVKESDGSINRYNVPYSAVPILQREGRLKYAATVAEYRSDSSQKEKVKFSQATLIWGLPHGFTLYGGTQLSSHYHALAIGSGANLGDWGAVSLDVTQATSTLADNNTYQGQSLRFLYAKSLAQSGTNLQLMGYRYSTSGFYTLDDTTWKRMSGYDDDNRTDSDKSRPEWADYYNLYYTRRGKVQLDINQQLGGLGSLFITGSQQSYWHTDEKDSLLQVGYSDTLAGIAWSVSYNNNKSAGDAERDQIFALNISVPLSQWLQHDDEVTRHHNVYATFSTSTDKQHNVTQNAGLSGTLLDENNLSYNIQQGYQNHGIGESGAASLEYDGAKGNANIGYNVSDNGDYQQVNYGLSGGLVAHAHGVTLSQPLGNTNILIAAPGAANVGVVDQPGIHTDARGYAVVPYATTYRQNRMALDVNAMADDVDIDDAVTRVVPTEGALVLARFKARVGARALVTLNHNGKPVPFGATVTVNDRHAEAIVDEAGEVYLSGLSAQGILHARWGNLPDQQSVAPFITDSAGRANITLQAYPVSTTGETPAEGAFTALASLRVDFD</sequence>
<keyword evidence="8 10" id="KW-0472">Membrane</keyword>
<dbReference type="NCBIfam" id="NF011745">
    <property type="entry name" value="PRK15198.1"/>
    <property type="match status" value="1"/>
</dbReference>
<proteinExistence type="inferred from homology"/>
<organism evidence="14">
    <name type="scientific">Salmonella enterica</name>
    <name type="common">Salmonella choleraesuis</name>
    <dbReference type="NCBI Taxonomy" id="28901"/>
    <lineage>
        <taxon>Bacteria</taxon>
        <taxon>Pseudomonadati</taxon>
        <taxon>Pseudomonadota</taxon>
        <taxon>Gammaproteobacteria</taxon>
        <taxon>Enterobacterales</taxon>
        <taxon>Enterobacteriaceae</taxon>
        <taxon>Salmonella</taxon>
    </lineage>
</organism>
<evidence type="ECO:0000256" key="4">
    <source>
        <dbReference type="ARBA" id="ARBA00022452"/>
    </source>
</evidence>
<dbReference type="Pfam" id="PF13954">
    <property type="entry name" value="PapC_N"/>
    <property type="match status" value="1"/>
</dbReference>